<feature type="region of interest" description="Disordered" evidence="1">
    <location>
        <begin position="264"/>
        <end position="290"/>
    </location>
</feature>
<dbReference type="RefSeq" id="WP_311794694.1">
    <property type="nucleotide sequence ID" value="NZ_JALDYZ010000016.1"/>
</dbReference>
<accession>A0AAE3QJR5</accession>
<feature type="region of interest" description="Disordered" evidence="1">
    <location>
        <begin position="565"/>
        <end position="585"/>
    </location>
</feature>
<evidence type="ECO:0000313" key="3">
    <source>
        <dbReference type="Proteomes" id="UP001161580"/>
    </source>
</evidence>
<evidence type="ECO:0000313" key="2">
    <source>
        <dbReference type="EMBL" id="MDI7924621.1"/>
    </source>
</evidence>
<comment type="caution">
    <text evidence="2">The sequence shown here is derived from an EMBL/GenBank/DDBJ whole genome shotgun (WGS) entry which is preliminary data.</text>
</comment>
<dbReference type="EMBL" id="JALDYZ010000016">
    <property type="protein sequence ID" value="MDI7924621.1"/>
    <property type="molecule type" value="Genomic_DNA"/>
</dbReference>
<evidence type="ECO:0000256" key="1">
    <source>
        <dbReference type="SAM" id="MobiDB-lite"/>
    </source>
</evidence>
<sequence length="1478" mass="158746">MTATLEVVVKPKIKLTQATQPTQRLFARFSYTSQIKEEAARQPLLVPATISVELANDGSASFTVDDGAGDSEAEIYLETAQGADLAVATGKFPAEGKTGQFTFDVPVETYRAGGPRTNPDELPLLSRQGRFTSFADSLPDFGRYRLYVAPVRPAQAAGGASNPQTAAARALLGLRGNGDIKDFEVTELDRAKADPAAANALGLRDVPVRPDGRFDFALPVNGDEIGWFWILIGPVSYTGYQVDSASGPSDRYMTIILPPAAATVGERGGTSNGVPTGPQGSSTNPPLDFDEQQVIDNPGLFNDDPGSACSPFSNPQRVLGERPFFTVLRVDQPEIGGEGSVKISRPIVLDLAPPIRASAIAATFAGETDITGRGASAAASNARLSRSLRIAVGTEAEAARAGEAREILEANVSKPISTFWNHWIRTKTRKRDFVSPRNPIEWEGNATLYQAGSVAGGHILEHRVQWRSNGYSLGDVAHTLTLAPRQSRRISKISWRRRERASRTESTSVTDRVSQTTERDRDYNDAVQSNLAEWSKGGSSSSTTGAAGGIGFALGPVVIGGGAAHGQASSSSWQNGGRRVEASEHQSLRDAIRQFGDSLRRLESTVVTELSQEEEVEGISETVRNVNYCHALTVMYHEILRHYRVDTTFAGVRECLFVPFSITPFDVNKALKWRDKLRGGMLARDLRWALDRLDEVANAWVDSDIPAGRRSAHPISYISGSAYIKLSIERPRDREDEEAIEAYRALWTRLAPLMGTSVSAVMGQLERTDRDRDAYYQREVAPGMAARWADRLKFIVGGAGIDAADFTLASTYRYGGTVRVDFTIPINGGFNRENLQAVTIKSDDALPAGSTADLTRVQMRYFTDHFDATAESVATTNDLIRPIAGEPDPDGADVRFPLTAWERQDLRRVIEDAVDLLIVHLNANLVYYHKVIWWLMDRDELFMLLDGFIAPYGRRFENGAWVEDTGRSVASVIEREPLGILGNSLVFRVAGGVFLGIDGHESPADLHSYYHDGEFRPQPLRVSLPTDGLYAQALMDKCEACEEHFGSTDWVLSDKDPELEALADQFGTRRAAPDGTTPSQMPETLINLQNAPAAPDPTGLGGILSAVANSGAFRDMAGLAGTQANALGALTQASTLASSFGQMAVDFQKSKQGTADAKQKLSNIAKAKAEGLIDDAEAKRLTTKALDEQNMSPPPKPLTETTPIESALQKAGATGQPIEVTRQGAQGVETVKVGAFEGDLIPAVFTGGGPSKAGSKLPPRTGTQPAQAWEALAPITPRVAGTCAGGLKNLGTLLIVHDAETEIDLRDYGGYTNADTWVLVHTVSDLIEAVRAHVGSCGYLTGIHIEAHGGWSGSGGFRMGDDTDGDGHVEGTEANDMVSSAAQATKFGTILKSALGTGGTSYIAVAACNSSGTNDAFLKALQTASGAISIGSVDASRSGGNWFHGAWWEVDKGRSQVNIDGTTKVDTRDEGTGIWRPF</sequence>
<proteinExistence type="predicted"/>
<feature type="compositionally biased region" description="Polar residues" evidence="1">
    <location>
        <begin position="272"/>
        <end position="285"/>
    </location>
</feature>
<feature type="region of interest" description="Disordered" evidence="1">
    <location>
        <begin position="494"/>
        <end position="525"/>
    </location>
</feature>
<gene>
    <name evidence="2" type="ORF">MRS75_21385</name>
</gene>
<name>A0AAE3QJR5_9HYPH</name>
<dbReference type="Proteomes" id="UP001161580">
    <property type="component" value="Unassembled WGS sequence"/>
</dbReference>
<reference evidence="2" key="1">
    <citation type="submission" date="2022-03" db="EMBL/GenBank/DDBJ databases">
        <title>Fererhizobium litorale gen. nov., sp. nov., isolated from sandy sediments of the Sea of Japan seashore.</title>
        <authorList>
            <person name="Romanenko L."/>
            <person name="Kurilenko V."/>
            <person name="Otstavnykh N."/>
            <person name="Svetashev V."/>
            <person name="Tekutyeva L."/>
            <person name="Isaeva M."/>
            <person name="Mikhailov V."/>
        </authorList>
    </citation>
    <scope>NUCLEOTIDE SEQUENCE</scope>
    <source>
        <strain evidence="2">KMM 9576</strain>
    </source>
</reference>
<keyword evidence="3" id="KW-1185">Reference proteome</keyword>
<organism evidence="2 3">
    <name type="scientific">Ferirhizobium litorale</name>
    <dbReference type="NCBI Taxonomy" id="2927786"/>
    <lineage>
        <taxon>Bacteria</taxon>
        <taxon>Pseudomonadati</taxon>
        <taxon>Pseudomonadota</taxon>
        <taxon>Alphaproteobacteria</taxon>
        <taxon>Hyphomicrobiales</taxon>
        <taxon>Rhizobiaceae</taxon>
        <taxon>Ferirhizobium</taxon>
    </lineage>
</organism>
<protein>
    <submittedName>
        <fullName evidence="2">Tellurite resistance TerB family protein</fullName>
    </submittedName>
</protein>